<feature type="region of interest" description="Disordered" evidence="1">
    <location>
        <begin position="64"/>
        <end position="107"/>
    </location>
</feature>
<sequence>MNYRESLAHTDLFRYSKTLKVTCAAAAAPNQSTVPVRGYIGNQAQQIADASPVYPTSNVTKYIFSGDDGDADNRQNLEKEEEEERSGVSGVEKRKKEDTGWGQAMKK</sequence>
<evidence type="ECO:0000256" key="1">
    <source>
        <dbReference type="SAM" id="MobiDB-lite"/>
    </source>
</evidence>
<dbReference type="AlphaFoldDB" id="A0A0N5AKA5"/>
<organism evidence="2 3">
    <name type="scientific">Syphacia muris</name>
    <dbReference type="NCBI Taxonomy" id="451379"/>
    <lineage>
        <taxon>Eukaryota</taxon>
        <taxon>Metazoa</taxon>
        <taxon>Ecdysozoa</taxon>
        <taxon>Nematoda</taxon>
        <taxon>Chromadorea</taxon>
        <taxon>Rhabditida</taxon>
        <taxon>Spirurina</taxon>
        <taxon>Oxyuridomorpha</taxon>
        <taxon>Oxyuroidea</taxon>
        <taxon>Oxyuridae</taxon>
        <taxon>Syphacia</taxon>
    </lineage>
</organism>
<evidence type="ECO:0000313" key="2">
    <source>
        <dbReference type="Proteomes" id="UP000046393"/>
    </source>
</evidence>
<protein>
    <submittedName>
        <fullName evidence="3">Uncharacterized protein</fullName>
    </submittedName>
</protein>
<name>A0A0N5AKA5_9BILA</name>
<dbReference type="WBParaSite" id="SMUV_0000491801-mRNA-1">
    <property type="protein sequence ID" value="SMUV_0000491801-mRNA-1"/>
    <property type="gene ID" value="SMUV_0000491801"/>
</dbReference>
<keyword evidence="2" id="KW-1185">Reference proteome</keyword>
<accession>A0A0N5AKA5</accession>
<dbReference type="Proteomes" id="UP000046393">
    <property type="component" value="Unplaced"/>
</dbReference>
<evidence type="ECO:0000313" key="3">
    <source>
        <dbReference type="WBParaSite" id="SMUV_0000491801-mRNA-1"/>
    </source>
</evidence>
<reference evidence="3" key="1">
    <citation type="submission" date="2017-02" db="UniProtKB">
        <authorList>
            <consortium name="WormBaseParasite"/>
        </authorList>
    </citation>
    <scope>IDENTIFICATION</scope>
</reference>
<proteinExistence type="predicted"/>